<dbReference type="GO" id="GO:0016491">
    <property type="term" value="F:oxidoreductase activity"/>
    <property type="evidence" value="ECO:0007669"/>
    <property type="project" value="InterPro"/>
</dbReference>
<dbReference type="InterPro" id="IPR023210">
    <property type="entry name" value="NADP_OxRdtase_dom"/>
</dbReference>
<dbReference type="InterPro" id="IPR018170">
    <property type="entry name" value="Aldo/ket_reductase_CS"/>
</dbReference>
<reference evidence="2 5" key="3">
    <citation type="journal article" date="2020" name="Nat. Commun.">
        <title>The structures of two archaeal type IV pili illuminate evolutionary relationships.</title>
        <authorList>
            <person name="Wang F."/>
            <person name="Baquero D.P."/>
            <person name="Su Z."/>
            <person name="Beltran L.C."/>
            <person name="Prangishvili D."/>
            <person name="Krupovic M."/>
            <person name="Egelman E.H."/>
        </authorList>
    </citation>
    <scope>NUCLEOTIDE SEQUENCE [LARGE SCALE GENOMIC DNA]</scope>
    <source>
        <strain evidence="2 5">POZ149</strain>
    </source>
</reference>
<dbReference type="Pfam" id="PF00248">
    <property type="entry name" value="Aldo_ket_red"/>
    <property type="match status" value="1"/>
</dbReference>
<dbReference type="OrthoDB" id="7236at2157"/>
<dbReference type="PANTHER" id="PTHR43638:SF3">
    <property type="entry name" value="ALDEHYDE REDUCTASE"/>
    <property type="match status" value="1"/>
</dbReference>
<dbReference type="RefSeq" id="WP_010924014.1">
    <property type="nucleotide sequence ID" value="NZ_LT549890.1"/>
</dbReference>
<proteinExistence type="predicted"/>
<dbReference type="InterPro" id="IPR020471">
    <property type="entry name" value="AKR"/>
</dbReference>
<dbReference type="PATRIC" id="fig|2287.9.peg.3126"/>
<evidence type="ECO:0000313" key="5">
    <source>
        <dbReference type="Proteomes" id="UP000594632"/>
    </source>
</evidence>
<accession>A0A157T5E4</accession>
<dbReference type="EMBL" id="LT549890">
    <property type="protein sequence ID" value="SAI86535.1"/>
    <property type="molecule type" value="Genomic_DNA"/>
</dbReference>
<dbReference type="Proteomes" id="UP000076770">
    <property type="component" value="Chromosome i"/>
</dbReference>
<reference evidence="4" key="2">
    <citation type="submission" date="2016-04" db="EMBL/GenBank/DDBJ databases">
        <authorList>
            <person name="Shah S.A."/>
            <person name="Garrett R.A."/>
        </authorList>
    </citation>
    <scope>NUCLEOTIDE SEQUENCE [LARGE SCALE GENOMIC DNA]</scope>
    <source>
        <strain evidence="4">ATCC 35091 / DSM 1616 / JCM 8930 / NBRC 15331 / P1</strain>
    </source>
</reference>
<feature type="domain" description="NADP-dependent oxidoreductase" evidence="1">
    <location>
        <begin position="15"/>
        <end position="294"/>
    </location>
</feature>
<evidence type="ECO:0000313" key="4">
    <source>
        <dbReference type="Proteomes" id="UP000076770"/>
    </source>
</evidence>
<evidence type="ECO:0000313" key="3">
    <source>
        <dbReference type="EMBL" id="SAI86535.1"/>
    </source>
</evidence>
<dbReference type="CDD" id="cd19072">
    <property type="entry name" value="AKR_AKR3F1-like"/>
    <property type="match status" value="1"/>
</dbReference>
<dbReference type="EMBL" id="CP050869">
    <property type="protein sequence ID" value="QPG50065.1"/>
    <property type="molecule type" value="Genomic_DNA"/>
</dbReference>
<gene>
    <name evidence="2" type="ORF">HFC64_09740</name>
    <name evidence="3" type="ORF">SSOP1_2981</name>
</gene>
<sequence>MEKKPLGWTNEKISPLILGSWEFGTPSIIDENNAIKAIQRAIELGINAIDTAESYGNGLSETIIGRAISKFKREDLFIITKVSIDHLRYDDVLKASEGSLKRLNTSYIDLYLVHWPNHYVPIRETAKAMERLFNEGKIRYVGLSNFSLPLMREFREHLSKTDVAANELHYNVLFRDVEKEVLPYMLRENIPLLAYDALGLGYLIGRKEVRNEYRWYVLARETYIKNLEPLIEEISSIAKELGKTPAQVVLNWLVSKDNVFAIFNTTKEDHLKENLGSLGWSLRDSDLRRLDEAVKKVTIDYFAR</sequence>
<dbReference type="AlphaFoldDB" id="A0A157T5E4"/>
<dbReference type="PRINTS" id="PR00069">
    <property type="entry name" value="ALDKETRDTASE"/>
</dbReference>
<dbReference type="InterPro" id="IPR036812">
    <property type="entry name" value="NAD(P)_OxRdtase_dom_sf"/>
</dbReference>
<dbReference type="PANTHER" id="PTHR43638">
    <property type="entry name" value="OXIDOREDUCTASE, ALDO/KETO REDUCTASE FAMILY PROTEIN"/>
    <property type="match status" value="1"/>
</dbReference>
<evidence type="ECO:0000259" key="1">
    <source>
        <dbReference type="Pfam" id="PF00248"/>
    </source>
</evidence>
<name>A0A157T5E4_SACSO</name>
<dbReference type="GeneID" id="1452910"/>
<dbReference type="GeneID" id="27429148"/>
<dbReference type="Gene3D" id="3.20.20.100">
    <property type="entry name" value="NADP-dependent oxidoreductase domain"/>
    <property type="match status" value="1"/>
</dbReference>
<dbReference type="PROSITE" id="PS00062">
    <property type="entry name" value="ALDOKETO_REDUCTASE_2"/>
    <property type="match status" value="1"/>
</dbReference>
<evidence type="ECO:0000313" key="2">
    <source>
        <dbReference type="EMBL" id="QPG50065.1"/>
    </source>
</evidence>
<organism evidence="3 4">
    <name type="scientific">Saccharolobus solfataricus</name>
    <name type="common">Sulfolobus solfataricus</name>
    <dbReference type="NCBI Taxonomy" id="2287"/>
    <lineage>
        <taxon>Archaea</taxon>
        <taxon>Thermoproteota</taxon>
        <taxon>Thermoprotei</taxon>
        <taxon>Sulfolobales</taxon>
        <taxon>Sulfolobaceae</taxon>
        <taxon>Saccharolobus</taxon>
    </lineage>
</organism>
<protein>
    <submittedName>
        <fullName evidence="3">Aldo/keto reductase</fullName>
    </submittedName>
</protein>
<dbReference type="Proteomes" id="UP000594632">
    <property type="component" value="Chromosome"/>
</dbReference>
<reference evidence="3" key="1">
    <citation type="submission" date="2016-04" db="EMBL/GenBank/DDBJ databases">
        <authorList>
            <person name="Evans L.H."/>
            <person name="Alamgir A."/>
            <person name="Owens N."/>
            <person name="Weber N.D."/>
            <person name="Virtaneva K."/>
            <person name="Barbian K."/>
            <person name="Babar A."/>
            <person name="Rosenke K."/>
        </authorList>
    </citation>
    <scope>NUCLEOTIDE SEQUENCE</scope>
    <source>
        <strain evidence="3">P1</strain>
    </source>
</reference>
<dbReference type="PIRSF" id="PIRSF000097">
    <property type="entry name" value="AKR"/>
    <property type="match status" value="1"/>
</dbReference>
<dbReference type="SUPFAM" id="SSF51430">
    <property type="entry name" value="NAD(P)-linked oxidoreductase"/>
    <property type="match status" value="1"/>
</dbReference>